<dbReference type="Gene3D" id="3.30.565.10">
    <property type="entry name" value="Histidine kinase-like ATPase, C-terminal domain"/>
    <property type="match status" value="1"/>
</dbReference>
<dbReference type="InterPro" id="IPR036890">
    <property type="entry name" value="HATPase_C_sf"/>
</dbReference>
<dbReference type="Pfam" id="PF00512">
    <property type="entry name" value="HisKA"/>
    <property type="match status" value="1"/>
</dbReference>
<dbReference type="Gene3D" id="3.30.450.20">
    <property type="entry name" value="PAS domain"/>
    <property type="match status" value="1"/>
</dbReference>
<keyword evidence="5" id="KW-0597">Phosphoprotein</keyword>
<comment type="catalytic activity">
    <reaction evidence="1">
        <text>ATP + protein L-histidine = ADP + protein N-phospho-L-histidine.</text>
        <dbReference type="EC" id="2.7.13.3"/>
    </reaction>
</comment>
<evidence type="ECO:0000259" key="14">
    <source>
        <dbReference type="PROSITE" id="PS50885"/>
    </source>
</evidence>
<dbReference type="EMBL" id="FKBS01000025">
    <property type="protein sequence ID" value="SAI50240.1"/>
    <property type="molecule type" value="Genomic_DNA"/>
</dbReference>
<evidence type="ECO:0000256" key="1">
    <source>
        <dbReference type="ARBA" id="ARBA00000085"/>
    </source>
</evidence>
<dbReference type="Pfam" id="PF02518">
    <property type="entry name" value="HATPase_c"/>
    <property type="match status" value="1"/>
</dbReference>
<evidence type="ECO:0000256" key="2">
    <source>
        <dbReference type="ARBA" id="ARBA00004651"/>
    </source>
</evidence>
<dbReference type="InterPro" id="IPR050428">
    <property type="entry name" value="TCS_sensor_his_kinase"/>
</dbReference>
<dbReference type="InterPro" id="IPR003594">
    <property type="entry name" value="HATPase_dom"/>
</dbReference>
<dbReference type="SUPFAM" id="SSF47384">
    <property type="entry name" value="Homodimeric domain of signal transducing histidine kinase"/>
    <property type="match status" value="1"/>
</dbReference>
<keyword evidence="9 12" id="KW-1133">Transmembrane helix</keyword>
<gene>
    <name evidence="15" type="primary">creC</name>
    <name evidence="15" type="ORF">SAMEA1982600_04151</name>
</gene>
<dbReference type="InterPro" id="IPR003661">
    <property type="entry name" value="HisK_dim/P_dom"/>
</dbReference>
<keyword evidence="6 15" id="KW-0808">Transferase</keyword>
<dbReference type="AlphaFoldDB" id="A0A157QWY8"/>
<evidence type="ECO:0000313" key="15">
    <source>
        <dbReference type="EMBL" id="SAI50240.1"/>
    </source>
</evidence>
<dbReference type="SMART" id="SM00387">
    <property type="entry name" value="HATPase_c"/>
    <property type="match status" value="1"/>
</dbReference>
<dbReference type="InterPro" id="IPR036097">
    <property type="entry name" value="HisK_dim/P_sf"/>
</dbReference>
<dbReference type="SUPFAM" id="SSF55874">
    <property type="entry name" value="ATPase domain of HSP90 chaperone/DNA topoisomerase II/histidine kinase"/>
    <property type="match status" value="1"/>
</dbReference>
<dbReference type="Gene3D" id="1.10.287.130">
    <property type="match status" value="1"/>
</dbReference>
<evidence type="ECO:0000256" key="9">
    <source>
        <dbReference type="ARBA" id="ARBA00022989"/>
    </source>
</evidence>
<keyword evidence="4" id="KW-1003">Cell membrane</keyword>
<dbReference type="GO" id="GO:0005886">
    <property type="term" value="C:plasma membrane"/>
    <property type="evidence" value="ECO:0007669"/>
    <property type="project" value="UniProtKB-SubCell"/>
</dbReference>
<evidence type="ECO:0000256" key="8">
    <source>
        <dbReference type="ARBA" id="ARBA00022777"/>
    </source>
</evidence>
<protein>
    <recommendedName>
        <fullName evidence="3">histidine kinase</fullName>
        <ecNumber evidence="3">2.7.13.3</ecNumber>
    </recommendedName>
</protein>
<keyword evidence="10" id="KW-0902">Two-component regulatory system</keyword>
<comment type="subcellular location">
    <subcellularLocation>
        <location evidence="2">Cell membrane</location>
        <topology evidence="2">Multi-pass membrane protein</topology>
    </subcellularLocation>
</comment>
<dbReference type="RefSeq" id="WP_066418316.1">
    <property type="nucleotide sequence ID" value="NZ_FKBS01000025.1"/>
</dbReference>
<evidence type="ECO:0000256" key="7">
    <source>
        <dbReference type="ARBA" id="ARBA00022692"/>
    </source>
</evidence>
<dbReference type="SMART" id="SM00388">
    <property type="entry name" value="HisKA"/>
    <property type="match status" value="1"/>
</dbReference>
<organism evidence="15 16">
    <name type="scientific">Bordetella ansorpii</name>
    <dbReference type="NCBI Taxonomy" id="288768"/>
    <lineage>
        <taxon>Bacteria</taxon>
        <taxon>Pseudomonadati</taxon>
        <taxon>Pseudomonadota</taxon>
        <taxon>Betaproteobacteria</taxon>
        <taxon>Burkholderiales</taxon>
        <taxon>Alcaligenaceae</taxon>
        <taxon>Bordetella</taxon>
    </lineage>
</organism>
<evidence type="ECO:0000256" key="10">
    <source>
        <dbReference type="ARBA" id="ARBA00023012"/>
    </source>
</evidence>
<dbReference type="EC" id="2.7.13.3" evidence="3"/>
<accession>A0A157QWY8</accession>
<dbReference type="PROSITE" id="PS50109">
    <property type="entry name" value="HIS_KIN"/>
    <property type="match status" value="1"/>
</dbReference>
<dbReference type="NCBIfam" id="NF008312">
    <property type="entry name" value="PRK11100.1"/>
    <property type="match status" value="1"/>
</dbReference>
<sequence>MKLGLRLLLGFFLIAGLAAVFVLRAFVVEIKPSAREVMEDILVDTSNLLAEQAAAPLAAMPPGGTLEDSELARSIRDYATRPVNARIWGLDKRSLDFRVYVTDATGRVVLDSRTPSAVGQDYSRWNDVMRTLRGEYGARSTHESTQKNEDGTMYVAAPVQRDGRLLGVLTVSKPASTVARFVDRAERKVLVAGGWLFGLSLLVGVLVTLWIVWSVRRLRHYAQHVQAGQALAVPRLPGELGDLARAMEAMRLRLEGREHMEQVVRAFTHELKSPLAAIRGAGELLQDPLPAADRQLFATQVLEQSERLRVLVDRMLDLSKLESRGSLAHAPRLRLDSCAAQALQAQQARIDQRGLQVRWLRQETAETRGDAELVALAIGNLLANALDFSPEGAWLDLSVWRDGAQVLFELRDHGPGVPDYALPQLGKRFYSTARPNGGDKGSGLGLAIVEQVMALHGGSLELTPAEPGLVARLRFPAG</sequence>
<evidence type="ECO:0000259" key="13">
    <source>
        <dbReference type="PROSITE" id="PS50109"/>
    </source>
</evidence>
<dbReference type="PANTHER" id="PTHR45436">
    <property type="entry name" value="SENSOR HISTIDINE KINASE YKOH"/>
    <property type="match status" value="1"/>
</dbReference>
<dbReference type="InterPro" id="IPR029151">
    <property type="entry name" value="Sensor-like_sf"/>
</dbReference>
<evidence type="ECO:0000256" key="4">
    <source>
        <dbReference type="ARBA" id="ARBA00022475"/>
    </source>
</evidence>
<dbReference type="Gene3D" id="6.10.340.10">
    <property type="match status" value="1"/>
</dbReference>
<reference evidence="15 16" key="1">
    <citation type="submission" date="2016-03" db="EMBL/GenBank/DDBJ databases">
        <authorList>
            <consortium name="Pathogen Informatics"/>
        </authorList>
    </citation>
    <scope>NUCLEOTIDE SEQUENCE [LARGE SCALE GENOMIC DNA]</scope>
    <source>
        <strain evidence="15 16">NCTC13364</strain>
    </source>
</reference>
<feature type="domain" description="HAMP" evidence="14">
    <location>
        <begin position="209"/>
        <end position="259"/>
    </location>
</feature>
<keyword evidence="8 15" id="KW-0418">Kinase</keyword>
<dbReference type="PANTHER" id="PTHR45436:SF10">
    <property type="entry name" value="HISTIDINE KINASE"/>
    <property type="match status" value="1"/>
</dbReference>
<dbReference type="InterPro" id="IPR005467">
    <property type="entry name" value="His_kinase_dom"/>
</dbReference>
<dbReference type="PROSITE" id="PS50885">
    <property type="entry name" value="HAMP"/>
    <property type="match status" value="1"/>
</dbReference>
<dbReference type="InterPro" id="IPR003660">
    <property type="entry name" value="HAMP_dom"/>
</dbReference>
<dbReference type="InterPro" id="IPR004358">
    <property type="entry name" value="Sig_transdc_His_kin-like_C"/>
</dbReference>
<keyword evidence="11 12" id="KW-0472">Membrane</keyword>
<evidence type="ECO:0000256" key="12">
    <source>
        <dbReference type="SAM" id="Phobius"/>
    </source>
</evidence>
<name>A0A157QWY8_9BORD</name>
<feature type="transmembrane region" description="Helical" evidence="12">
    <location>
        <begin position="189"/>
        <end position="213"/>
    </location>
</feature>
<proteinExistence type="predicted"/>
<dbReference type="CDD" id="cd00082">
    <property type="entry name" value="HisKA"/>
    <property type="match status" value="1"/>
</dbReference>
<dbReference type="OrthoDB" id="9806130at2"/>
<dbReference type="Proteomes" id="UP000077037">
    <property type="component" value="Unassembled WGS sequence"/>
</dbReference>
<feature type="domain" description="Histidine kinase" evidence="13">
    <location>
        <begin position="266"/>
        <end position="478"/>
    </location>
</feature>
<evidence type="ECO:0000256" key="6">
    <source>
        <dbReference type="ARBA" id="ARBA00022679"/>
    </source>
</evidence>
<keyword evidence="7 12" id="KW-0812">Transmembrane</keyword>
<dbReference type="PRINTS" id="PR00344">
    <property type="entry name" value="BCTRLSENSOR"/>
</dbReference>
<evidence type="ECO:0000256" key="3">
    <source>
        <dbReference type="ARBA" id="ARBA00012438"/>
    </source>
</evidence>
<evidence type="ECO:0000313" key="16">
    <source>
        <dbReference type="Proteomes" id="UP000077037"/>
    </source>
</evidence>
<dbReference type="GO" id="GO:0000155">
    <property type="term" value="F:phosphorelay sensor kinase activity"/>
    <property type="evidence" value="ECO:0007669"/>
    <property type="project" value="InterPro"/>
</dbReference>
<evidence type="ECO:0000256" key="5">
    <source>
        <dbReference type="ARBA" id="ARBA00022553"/>
    </source>
</evidence>
<dbReference type="SUPFAM" id="SSF103190">
    <property type="entry name" value="Sensory domain-like"/>
    <property type="match status" value="1"/>
</dbReference>
<evidence type="ECO:0000256" key="11">
    <source>
        <dbReference type="ARBA" id="ARBA00023136"/>
    </source>
</evidence>